<evidence type="ECO:0000313" key="1">
    <source>
        <dbReference type="EnsemblMetazoa" id="AAEL003107-PA"/>
    </source>
</evidence>
<accession>A0A1S4F3R4</accession>
<proteinExistence type="predicted"/>
<dbReference type="Gene3D" id="1.20.5.1230">
    <property type="entry name" value="Apolipoprotein A-I"/>
    <property type="match status" value="1"/>
</dbReference>
<sequence length="342" mass="38706">MKNEAISLALSSLLPLLFATGCIVQAAVDIFSGMESSTELSAEAPEPEAMEEHNHGLQTCVPDVYADESFKFDHQILTLDTINSSLKAIPKPPPMPKLPQTWSRFTNIFQLPRFSEMGQEFRDIVDQYRTVVQAYVNQWMGLFKQRYQSSVEKVQATVRRINQNIHDSFAEHFEEFHDVCLPDTDQCLQSMRKGIESYDQRLNENMEACGEFAKRQVEQHEQWVKNEQEVLERPFLRVEDCFGRGRVGESLASCVGNMVGNIVKASTDGLKRFSNTMAAASRSLSTRLGKFQECVVNRKKLLDQGQERIADRAKKCLRRKQTGAKDGDVFGGGGDFEDEGVF</sequence>
<reference evidence="1" key="2">
    <citation type="submission" date="2020-05" db="UniProtKB">
        <authorList>
            <consortium name="EnsemblMetazoa"/>
        </authorList>
    </citation>
    <scope>IDENTIFICATION</scope>
    <source>
        <strain evidence="1">LVP_AGWG</strain>
    </source>
</reference>
<dbReference type="SUPFAM" id="SSF58113">
    <property type="entry name" value="Apolipoprotein A-I"/>
    <property type="match status" value="1"/>
</dbReference>
<organism evidence="1 2">
    <name type="scientific">Aedes aegypti</name>
    <name type="common">Yellowfever mosquito</name>
    <name type="synonym">Culex aegypti</name>
    <dbReference type="NCBI Taxonomy" id="7159"/>
    <lineage>
        <taxon>Eukaryota</taxon>
        <taxon>Metazoa</taxon>
        <taxon>Ecdysozoa</taxon>
        <taxon>Arthropoda</taxon>
        <taxon>Hexapoda</taxon>
        <taxon>Insecta</taxon>
        <taxon>Pterygota</taxon>
        <taxon>Neoptera</taxon>
        <taxon>Endopterygota</taxon>
        <taxon>Diptera</taxon>
        <taxon>Nematocera</taxon>
        <taxon>Culicoidea</taxon>
        <taxon>Culicidae</taxon>
        <taxon>Culicinae</taxon>
        <taxon>Aedini</taxon>
        <taxon>Aedes</taxon>
        <taxon>Stegomyia</taxon>
    </lineage>
</organism>
<evidence type="ECO:0000313" key="2">
    <source>
        <dbReference type="Proteomes" id="UP000008820"/>
    </source>
</evidence>
<dbReference type="EnsemblMetazoa" id="AAEL003107-RA">
    <property type="protein sequence ID" value="AAEL003107-PA"/>
    <property type="gene ID" value="AAEL003107"/>
</dbReference>
<name>A0A1S4F3R4_AEDAE</name>
<dbReference type="AlphaFoldDB" id="A0A1S4F3R4"/>
<dbReference type="PROSITE" id="PS51257">
    <property type="entry name" value="PROKAR_LIPOPROTEIN"/>
    <property type="match status" value="1"/>
</dbReference>
<dbReference type="OrthoDB" id="406800at2759"/>
<gene>
    <name evidence="1" type="primary">5577059</name>
</gene>
<dbReference type="Proteomes" id="UP000008820">
    <property type="component" value="Chromosome 1"/>
</dbReference>
<dbReference type="VEuPathDB" id="VectorBase:AAEL003107"/>
<keyword evidence="2" id="KW-1185">Reference proteome</keyword>
<reference evidence="1 2" key="1">
    <citation type="submission" date="2017-06" db="EMBL/GenBank/DDBJ databases">
        <title>Aedes aegypti genome working group (AGWG) sequencing and assembly.</title>
        <authorList>
            <consortium name="Aedes aegypti Genome Working Group (AGWG)"/>
            <person name="Matthews B.J."/>
        </authorList>
    </citation>
    <scope>NUCLEOTIDE SEQUENCE [LARGE SCALE GENOMIC DNA]</scope>
    <source>
        <strain evidence="1 2">LVP_AGWG</strain>
    </source>
</reference>
<dbReference type="InParanoid" id="A0A1S4F3R4"/>
<protein>
    <submittedName>
        <fullName evidence="1">Uncharacterized protein</fullName>
    </submittedName>
</protein>